<name>G9NIU9_HYPAI</name>
<dbReference type="OMA" id="QAIDFQD"/>
<reference evidence="5 6" key="1">
    <citation type="journal article" date="2011" name="Genome Biol.">
        <title>Comparative genome sequence analysis underscores mycoparasitism as the ancestral life style of Trichoderma.</title>
        <authorList>
            <person name="Kubicek C.P."/>
            <person name="Herrera-Estrella A."/>
            <person name="Seidl-Seiboth V."/>
            <person name="Martinez D.A."/>
            <person name="Druzhinina I.S."/>
            <person name="Thon M."/>
            <person name="Zeilinger S."/>
            <person name="Casas-Flores S."/>
            <person name="Horwitz B.A."/>
            <person name="Mukherjee P.K."/>
            <person name="Mukherjee M."/>
            <person name="Kredics L."/>
            <person name="Alcaraz L.D."/>
            <person name="Aerts A."/>
            <person name="Antal Z."/>
            <person name="Atanasova L."/>
            <person name="Cervantes-Badillo M.G."/>
            <person name="Challacombe J."/>
            <person name="Chertkov O."/>
            <person name="McCluskey K."/>
            <person name="Coulpier F."/>
            <person name="Deshpande N."/>
            <person name="von Doehren H."/>
            <person name="Ebbole D.J."/>
            <person name="Esquivel-Naranjo E.U."/>
            <person name="Fekete E."/>
            <person name="Flipphi M."/>
            <person name="Glaser F."/>
            <person name="Gomez-Rodriguez E.Y."/>
            <person name="Gruber S."/>
            <person name="Han C."/>
            <person name="Henrissat B."/>
            <person name="Hermosa R."/>
            <person name="Hernandez-Onate M."/>
            <person name="Karaffa L."/>
            <person name="Kosti I."/>
            <person name="Le Crom S."/>
            <person name="Lindquist E."/>
            <person name="Lucas S."/>
            <person name="Luebeck M."/>
            <person name="Luebeck P.S."/>
            <person name="Margeot A."/>
            <person name="Metz B."/>
            <person name="Misra M."/>
            <person name="Nevalainen H."/>
            <person name="Omann M."/>
            <person name="Packer N."/>
            <person name="Perrone G."/>
            <person name="Uresti-Rivera E.E."/>
            <person name="Salamov A."/>
            <person name="Schmoll M."/>
            <person name="Seiboth B."/>
            <person name="Shapiro H."/>
            <person name="Sukno S."/>
            <person name="Tamayo-Ramos J.A."/>
            <person name="Tisch D."/>
            <person name="Wiest A."/>
            <person name="Wilkinson H.H."/>
            <person name="Zhang M."/>
            <person name="Coutinho P.M."/>
            <person name="Kenerley C.M."/>
            <person name="Monte E."/>
            <person name="Baker S.E."/>
            <person name="Grigoriev I.V."/>
        </authorList>
    </citation>
    <scope>NUCLEOTIDE SEQUENCE [LARGE SCALE GENOMIC DNA]</scope>
    <source>
        <strain evidence="6">ATCC 20476 / IMI 206040</strain>
    </source>
</reference>
<keyword evidence="2 3" id="KW-0040">ANK repeat</keyword>
<dbReference type="PROSITE" id="PS50011">
    <property type="entry name" value="PROTEIN_KINASE_DOM"/>
    <property type="match status" value="1"/>
</dbReference>
<feature type="repeat" description="ANK" evidence="3">
    <location>
        <begin position="874"/>
        <end position="906"/>
    </location>
</feature>
<dbReference type="eggNOG" id="KOG0198">
    <property type="taxonomic scope" value="Eukaryota"/>
</dbReference>
<dbReference type="PANTHER" id="PTHR24198">
    <property type="entry name" value="ANKYRIN REPEAT AND PROTEIN KINASE DOMAIN-CONTAINING PROTEIN"/>
    <property type="match status" value="1"/>
</dbReference>
<dbReference type="SMART" id="SM00220">
    <property type="entry name" value="S_TKc"/>
    <property type="match status" value="1"/>
</dbReference>
<feature type="repeat" description="ANK" evidence="3">
    <location>
        <begin position="841"/>
        <end position="873"/>
    </location>
</feature>
<feature type="domain" description="Protein kinase" evidence="4">
    <location>
        <begin position="73"/>
        <end position="357"/>
    </location>
</feature>
<dbReference type="PROSITE" id="PS00108">
    <property type="entry name" value="PROTEIN_KINASE_ST"/>
    <property type="match status" value="1"/>
</dbReference>
<dbReference type="Proteomes" id="UP000005426">
    <property type="component" value="Unassembled WGS sequence"/>
</dbReference>
<dbReference type="InterPro" id="IPR002110">
    <property type="entry name" value="Ankyrin_rpt"/>
</dbReference>
<dbReference type="Gene3D" id="1.25.40.20">
    <property type="entry name" value="Ankyrin repeat-containing domain"/>
    <property type="match status" value="3"/>
</dbReference>
<protein>
    <recommendedName>
        <fullName evidence="4">Protein kinase domain-containing protein</fullName>
    </recommendedName>
</protein>
<dbReference type="Gene3D" id="1.10.510.10">
    <property type="entry name" value="Transferase(Phosphotransferase) domain 1"/>
    <property type="match status" value="1"/>
</dbReference>
<keyword evidence="6" id="KW-1185">Reference proteome</keyword>
<dbReference type="InterPro" id="IPR036770">
    <property type="entry name" value="Ankyrin_rpt-contain_sf"/>
</dbReference>
<dbReference type="Pfam" id="PF12796">
    <property type="entry name" value="Ank_2"/>
    <property type="match status" value="1"/>
</dbReference>
<evidence type="ECO:0000313" key="5">
    <source>
        <dbReference type="EMBL" id="EHK49709.1"/>
    </source>
</evidence>
<keyword evidence="1" id="KW-0677">Repeat</keyword>
<evidence type="ECO:0000259" key="4">
    <source>
        <dbReference type="PROSITE" id="PS50011"/>
    </source>
</evidence>
<dbReference type="PANTHER" id="PTHR24198:SF165">
    <property type="entry name" value="ANKYRIN REPEAT-CONTAINING PROTEIN-RELATED"/>
    <property type="match status" value="1"/>
</dbReference>
<evidence type="ECO:0000256" key="2">
    <source>
        <dbReference type="ARBA" id="ARBA00023043"/>
    </source>
</evidence>
<dbReference type="CDD" id="cd00180">
    <property type="entry name" value="PKc"/>
    <property type="match status" value="1"/>
</dbReference>
<dbReference type="SUPFAM" id="SSF48403">
    <property type="entry name" value="Ankyrin repeat"/>
    <property type="match status" value="2"/>
</dbReference>
<evidence type="ECO:0000256" key="3">
    <source>
        <dbReference type="PROSITE-ProRule" id="PRU00023"/>
    </source>
</evidence>
<accession>G9NIU9</accession>
<evidence type="ECO:0000313" key="6">
    <source>
        <dbReference type="Proteomes" id="UP000005426"/>
    </source>
</evidence>
<dbReference type="SMART" id="SM00248">
    <property type="entry name" value="ANK"/>
    <property type="match status" value="10"/>
</dbReference>
<dbReference type="EMBL" id="ABDG02000016">
    <property type="protein sequence ID" value="EHK49709.1"/>
    <property type="molecule type" value="Genomic_DNA"/>
</dbReference>
<dbReference type="InterPro" id="IPR011009">
    <property type="entry name" value="Kinase-like_dom_sf"/>
</dbReference>
<dbReference type="Pfam" id="PF00069">
    <property type="entry name" value="Pkinase"/>
    <property type="match status" value="1"/>
</dbReference>
<dbReference type="PROSITE" id="PS50297">
    <property type="entry name" value="ANK_REP_REGION"/>
    <property type="match status" value="3"/>
</dbReference>
<gene>
    <name evidence="5" type="ORF">TRIATDRAFT_315216</name>
</gene>
<dbReference type="GO" id="GO:0005524">
    <property type="term" value="F:ATP binding"/>
    <property type="evidence" value="ECO:0007669"/>
    <property type="project" value="InterPro"/>
</dbReference>
<dbReference type="GO" id="GO:0004672">
    <property type="term" value="F:protein kinase activity"/>
    <property type="evidence" value="ECO:0007669"/>
    <property type="project" value="InterPro"/>
</dbReference>
<feature type="repeat" description="ANK" evidence="3">
    <location>
        <begin position="907"/>
        <end position="939"/>
    </location>
</feature>
<dbReference type="HOGENOM" id="CLU_259437_0_0_1"/>
<sequence length="1326" mass="148226">MADDNRDCVVCGKDEAASVASTFSWNTFLLRTNISSLTCAKFSEQETHFLHGLDDVIRAVNALGVRRYSHEEIAREEKVGEGATYFVERCVVANQVLAVKHLKTNSALDDQPSHRRLRAVILELQILRHRPLQNHPNFPSVFGYDWNMNGGQVMPYILVQYAPKGTLRQYINSTSPPVPRQDLQILAGDVASALSALHTCGIVHGDVKLDNVLVFHSWDRPAGALAKLTDFGHALVFERQVQQARYNAPEVHEQDTFPIDRDAMPQCDIWAFGVLVWELFLLGEDHLSYSRRRWPEVEARMSEQRLNPADVRRYAMASVPGKPEYVLIRATLCYTLQEDPTKRITNLEDLPLLTEWNDTGISGLESGLALHLESPSPTFEMFRSENGREIPWRHEEQIFQALKRTHANKNAKDNSLVSWQIALCHHVGFGTPRSPASASQYAKIAQEEGHPVAVAFATLMDLDSTGLSEPYTTKISKLLRSTISPHSLPPVIQACIDGDSKMLESLLSQQEDPNSSTIDGSTMFHWFFMLENPEAMAKMLKSKFAGQVPLHSDLPFSCPRKAHDQWPLQLLGTPLGAAISVNSLPAVKALIILGADPLSYIYRKEDFPAGDLRVQWTALHMAAKYHCSEILLYLISLVPKESLTAICPLACALPFSTSLERLSMHGAQRQAELDKTVAIIRKVQSLQTVLLSGMTALTQAIDFQDYDVVAALLRAEPKLASRQLASVEDPTVFNLPIHLAAQLAARRDVPEALSILQLINEHTKDLNPQTKPSRDHLGMTLLHLAVTGPSSRATRWILEQRIGLIEVEDNLGRTALHCCASEANLELLVNKGSAVIHTDKYGMSTLHRACLRGELDLVRGLLKHNQPLDLRNNKYGTPLHCAIINGSIEVVMALLEAGAPINAQDNRGNTPVHVAVRMGRYVILRNLLQRGGSHSIQNFNGRDPENLASIIGTTQSIVALRILQGDRKLNSEDYLFSESANFGFLPHCTYTDEALPPEFSCDTDNVAHVELSEANASSLDEAPPPDFSWETNDFAHEELPESNSSNLEEAPPPDFAWDIDEFTHEELAESDTSSLEETLRPEFAWDTGDVAYEEPLENNTLCMDEVPPPDFAWNLNDVAYETLPESNTSNLDEIGTMRNEELPTFPDVRKEKKKLLEKLTNAIVKDIPYSQRRFFGSVTTIRLHAQIIPYLDDSIWKDNELSAVPIGKILAGTVLGICRIMGMDVDDFMKIELDDSMDMDMEDSMDMDLDDEQPISSSSSRKGFRIDKFGKWLNDGRWPMAFSSSKGIGIDKTTKMLNDYRRPMTFFPSRISEQDVVTKPEQKAIE</sequence>
<organism evidence="5 6">
    <name type="scientific">Hypocrea atroviridis (strain ATCC 20476 / IMI 206040)</name>
    <name type="common">Trichoderma atroviride</name>
    <dbReference type="NCBI Taxonomy" id="452589"/>
    <lineage>
        <taxon>Eukaryota</taxon>
        <taxon>Fungi</taxon>
        <taxon>Dikarya</taxon>
        <taxon>Ascomycota</taxon>
        <taxon>Pezizomycotina</taxon>
        <taxon>Sordariomycetes</taxon>
        <taxon>Hypocreomycetidae</taxon>
        <taxon>Hypocreales</taxon>
        <taxon>Hypocreaceae</taxon>
        <taxon>Trichoderma</taxon>
    </lineage>
</organism>
<evidence type="ECO:0000256" key="1">
    <source>
        <dbReference type="ARBA" id="ARBA00022737"/>
    </source>
</evidence>
<dbReference type="InterPro" id="IPR000719">
    <property type="entry name" value="Prot_kinase_dom"/>
</dbReference>
<dbReference type="SUPFAM" id="SSF56112">
    <property type="entry name" value="Protein kinase-like (PK-like)"/>
    <property type="match status" value="1"/>
</dbReference>
<dbReference type="InterPro" id="IPR008271">
    <property type="entry name" value="Ser/Thr_kinase_AS"/>
</dbReference>
<dbReference type="OrthoDB" id="4062651at2759"/>
<proteinExistence type="predicted"/>
<comment type="caution">
    <text evidence="5">The sequence shown here is derived from an EMBL/GenBank/DDBJ whole genome shotgun (WGS) entry which is preliminary data.</text>
</comment>
<dbReference type="STRING" id="452589.G9NIU9"/>
<dbReference type="eggNOG" id="KOG0504">
    <property type="taxonomic scope" value="Eukaryota"/>
</dbReference>
<dbReference type="PROSITE" id="PS50088">
    <property type="entry name" value="ANK_REPEAT"/>
    <property type="match status" value="3"/>
</dbReference>